<organism evidence="3 4">
    <name type="scientific">Sesamum angolense</name>
    <dbReference type="NCBI Taxonomy" id="2727404"/>
    <lineage>
        <taxon>Eukaryota</taxon>
        <taxon>Viridiplantae</taxon>
        <taxon>Streptophyta</taxon>
        <taxon>Embryophyta</taxon>
        <taxon>Tracheophyta</taxon>
        <taxon>Spermatophyta</taxon>
        <taxon>Magnoliopsida</taxon>
        <taxon>eudicotyledons</taxon>
        <taxon>Gunneridae</taxon>
        <taxon>Pentapetalae</taxon>
        <taxon>asterids</taxon>
        <taxon>lamiids</taxon>
        <taxon>Lamiales</taxon>
        <taxon>Pedaliaceae</taxon>
        <taxon>Sesamum</taxon>
    </lineage>
</organism>
<dbReference type="AlphaFoldDB" id="A0AAE2BQQ6"/>
<dbReference type="InterPro" id="IPR005162">
    <property type="entry name" value="Retrotrans_gag_dom"/>
</dbReference>
<keyword evidence="4" id="KW-1185">Reference proteome</keyword>
<evidence type="ECO:0000313" key="3">
    <source>
        <dbReference type="EMBL" id="KAK4394279.1"/>
    </source>
</evidence>
<dbReference type="EMBL" id="JACGWL010000010">
    <property type="protein sequence ID" value="KAK4394279.1"/>
    <property type="molecule type" value="Genomic_DNA"/>
</dbReference>
<dbReference type="PANTHER" id="PTHR33223:SF10">
    <property type="entry name" value="AMINOTRANSFERASE-LIKE PLANT MOBILE DOMAIN-CONTAINING PROTEIN"/>
    <property type="match status" value="1"/>
</dbReference>
<reference evidence="3" key="2">
    <citation type="journal article" date="2024" name="Plant">
        <title>Genomic evolution and insights into agronomic trait innovations of Sesamum species.</title>
        <authorList>
            <person name="Miao H."/>
            <person name="Wang L."/>
            <person name="Qu L."/>
            <person name="Liu H."/>
            <person name="Sun Y."/>
            <person name="Le M."/>
            <person name="Wang Q."/>
            <person name="Wei S."/>
            <person name="Zheng Y."/>
            <person name="Lin W."/>
            <person name="Duan Y."/>
            <person name="Cao H."/>
            <person name="Xiong S."/>
            <person name="Wang X."/>
            <person name="Wei L."/>
            <person name="Li C."/>
            <person name="Ma Q."/>
            <person name="Ju M."/>
            <person name="Zhao R."/>
            <person name="Li G."/>
            <person name="Mu C."/>
            <person name="Tian Q."/>
            <person name="Mei H."/>
            <person name="Zhang T."/>
            <person name="Gao T."/>
            <person name="Zhang H."/>
        </authorList>
    </citation>
    <scope>NUCLEOTIDE SEQUENCE</scope>
    <source>
        <strain evidence="3">K16</strain>
    </source>
</reference>
<name>A0AAE2BQQ6_9LAMI</name>
<protein>
    <recommendedName>
        <fullName evidence="2">Retrotransposon gag domain-containing protein</fullName>
    </recommendedName>
</protein>
<evidence type="ECO:0000313" key="4">
    <source>
        <dbReference type="Proteomes" id="UP001289374"/>
    </source>
</evidence>
<dbReference type="PANTHER" id="PTHR33223">
    <property type="entry name" value="CCHC-TYPE DOMAIN-CONTAINING PROTEIN"/>
    <property type="match status" value="1"/>
</dbReference>
<evidence type="ECO:0000259" key="2">
    <source>
        <dbReference type="Pfam" id="PF03732"/>
    </source>
</evidence>
<feature type="region of interest" description="Disordered" evidence="1">
    <location>
        <begin position="27"/>
        <end position="76"/>
    </location>
</feature>
<reference evidence="3" key="1">
    <citation type="submission" date="2020-06" db="EMBL/GenBank/DDBJ databases">
        <authorList>
            <person name="Li T."/>
            <person name="Hu X."/>
            <person name="Zhang T."/>
            <person name="Song X."/>
            <person name="Zhang H."/>
            <person name="Dai N."/>
            <person name="Sheng W."/>
            <person name="Hou X."/>
            <person name="Wei L."/>
        </authorList>
    </citation>
    <scope>NUCLEOTIDE SEQUENCE</scope>
    <source>
        <strain evidence="3">K16</strain>
        <tissue evidence="3">Leaf</tissue>
    </source>
</reference>
<accession>A0AAE2BQQ6</accession>
<feature type="compositionally biased region" description="Polar residues" evidence="1">
    <location>
        <begin position="42"/>
        <end position="53"/>
    </location>
</feature>
<comment type="caution">
    <text evidence="3">The sequence shown here is derived from an EMBL/GenBank/DDBJ whole genome shotgun (WGS) entry which is preliminary data.</text>
</comment>
<feature type="domain" description="Retrotransposon gag" evidence="2">
    <location>
        <begin position="118"/>
        <end position="196"/>
    </location>
</feature>
<dbReference type="Pfam" id="PF03732">
    <property type="entry name" value="Retrotrans_gag"/>
    <property type="match status" value="1"/>
</dbReference>
<gene>
    <name evidence="3" type="ORF">Sango_1898700</name>
</gene>
<sequence length="291" mass="32995">MQIKSRAHEVHVMDDTLEAQVNGANQVSPRELSLPHAEGPSPQRTLHQQAPTTHEQEPLNGQVLPPHEQAPTPPHIEPPPLETYCSIPIKGSGGSLFAIGRSSSTAKPFLPCDFSRGFSHYASKRALAWFNQLSIGTTSSLEQLTQSFLPHFSMNKRVSKTAAFLFTIRQKENEPLRDYMQSFVEAVHEVPHVNHELLASIIQQNLLHGRFKESISGKPPRIMENLLMQSQKYIRNEESKKRTEKEGETQTLTSYGVHGLHHLDYIQGEILVVAEQQEIIHQWPRKMKDER</sequence>
<proteinExistence type="predicted"/>
<dbReference type="Proteomes" id="UP001289374">
    <property type="component" value="Unassembled WGS sequence"/>
</dbReference>
<evidence type="ECO:0000256" key="1">
    <source>
        <dbReference type="SAM" id="MobiDB-lite"/>
    </source>
</evidence>